<evidence type="ECO:0000313" key="2">
    <source>
        <dbReference type="Proteomes" id="UP001320876"/>
    </source>
</evidence>
<proteinExistence type="predicted"/>
<dbReference type="Proteomes" id="UP001320876">
    <property type="component" value="Unassembled WGS sequence"/>
</dbReference>
<keyword evidence="2" id="KW-1185">Reference proteome</keyword>
<evidence type="ECO:0000313" key="1">
    <source>
        <dbReference type="EMBL" id="MCW1926652.1"/>
    </source>
</evidence>
<dbReference type="RefSeq" id="WP_264490760.1">
    <property type="nucleotide sequence ID" value="NZ_JAPDDT010000034.1"/>
</dbReference>
<comment type="caution">
    <text evidence="1">The sequence shown here is derived from an EMBL/GenBank/DDBJ whole genome shotgun (WGS) entry which is preliminary data.</text>
</comment>
<dbReference type="EMBL" id="JAPDDT010000034">
    <property type="protein sequence ID" value="MCW1926652.1"/>
    <property type="molecule type" value="Genomic_DNA"/>
</dbReference>
<protein>
    <submittedName>
        <fullName evidence="1">Uncharacterized protein</fullName>
    </submittedName>
</protein>
<gene>
    <name evidence="1" type="ORF">OKA05_29130</name>
</gene>
<name>A0ABT3GSZ1_9BACT</name>
<accession>A0ABT3GSZ1</accession>
<reference evidence="1 2" key="1">
    <citation type="submission" date="2022-10" db="EMBL/GenBank/DDBJ databases">
        <title>Luteolibacter arcticus strain CCTCC AB 2014275, whole genome shotgun sequencing project.</title>
        <authorList>
            <person name="Zhao G."/>
            <person name="Shen L."/>
        </authorList>
    </citation>
    <scope>NUCLEOTIDE SEQUENCE [LARGE SCALE GENOMIC DNA]</scope>
    <source>
        <strain evidence="1 2">CCTCC AB 2014275</strain>
    </source>
</reference>
<sequence length="315" mass="34989">MGRRAPQANTRSLADRAAGLVLSALVALLPTLGAQTAKTTGNLPRVVIPTSNRPTAPVRPVNPSAGQVYPWRLNITATVFWIGEQPTQNNPTPNHKSSWDQAWAQNFGGYDNPDPAARVANHSSGEFRPKGFSPQLNPFYVALPYNDVQGWARHKPEASKVIPWFNRMNPQPGKTVCKGRWVQIFNGKYSCYAQWEDCGPWVTDDFEYVFLGKRPKNTSNKAAGIDISPSVRDYLNLQSGQKCHWRFVEAAQVPYGAWKKFGQKAPQSTRGAGPVVAAGGADVDVDAQRRYLEYLRKIRDEQYMKKTKSELESGG</sequence>
<organism evidence="1 2">
    <name type="scientific">Luteolibacter arcticus</name>
    <dbReference type="NCBI Taxonomy" id="1581411"/>
    <lineage>
        <taxon>Bacteria</taxon>
        <taxon>Pseudomonadati</taxon>
        <taxon>Verrucomicrobiota</taxon>
        <taxon>Verrucomicrobiia</taxon>
        <taxon>Verrucomicrobiales</taxon>
        <taxon>Verrucomicrobiaceae</taxon>
        <taxon>Luteolibacter</taxon>
    </lineage>
</organism>